<name>A0A5B6V9X6_9ROSI</name>
<dbReference type="OrthoDB" id="997247at2759"/>
<comment type="caution">
    <text evidence="2">The sequence shown here is derived from an EMBL/GenBank/DDBJ whole genome shotgun (WGS) entry which is preliminary data.</text>
</comment>
<organism evidence="2 3">
    <name type="scientific">Gossypium australe</name>
    <dbReference type="NCBI Taxonomy" id="47621"/>
    <lineage>
        <taxon>Eukaryota</taxon>
        <taxon>Viridiplantae</taxon>
        <taxon>Streptophyta</taxon>
        <taxon>Embryophyta</taxon>
        <taxon>Tracheophyta</taxon>
        <taxon>Spermatophyta</taxon>
        <taxon>Magnoliopsida</taxon>
        <taxon>eudicotyledons</taxon>
        <taxon>Gunneridae</taxon>
        <taxon>Pentapetalae</taxon>
        <taxon>rosids</taxon>
        <taxon>malvids</taxon>
        <taxon>Malvales</taxon>
        <taxon>Malvaceae</taxon>
        <taxon>Malvoideae</taxon>
        <taxon>Gossypium</taxon>
    </lineage>
</organism>
<accession>A0A5B6V9X6</accession>
<dbReference type="AlphaFoldDB" id="A0A5B6V9X6"/>
<reference evidence="3" key="1">
    <citation type="journal article" date="2019" name="Plant Biotechnol. J.">
        <title>Genome sequencing of the Australian wild diploid species Gossypium australe highlights disease resistance and delayed gland morphogenesis.</title>
        <authorList>
            <person name="Cai Y."/>
            <person name="Cai X."/>
            <person name="Wang Q."/>
            <person name="Wang P."/>
            <person name="Zhang Y."/>
            <person name="Cai C."/>
            <person name="Xu Y."/>
            <person name="Wang K."/>
            <person name="Zhou Z."/>
            <person name="Wang C."/>
            <person name="Geng S."/>
            <person name="Li B."/>
            <person name="Dong Q."/>
            <person name="Hou Y."/>
            <person name="Wang H."/>
            <person name="Ai P."/>
            <person name="Liu Z."/>
            <person name="Yi F."/>
            <person name="Sun M."/>
            <person name="An G."/>
            <person name="Cheng J."/>
            <person name="Zhang Y."/>
            <person name="Shi Q."/>
            <person name="Xie Y."/>
            <person name="Shi X."/>
            <person name="Chang Y."/>
            <person name="Huang F."/>
            <person name="Chen Y."/>
            <person name="Hong S."/>
            <person name="Mi L."/>
            <person name="Sun Q."/>
            <person name="Zhang L."/>
            <person name="Zhou B."/>
            <person name="Peng R."/>
            <person name="Zhang X."/>
            <person name="Liu F."/>
        </authorList>
    </citation>
    <scope>NUCLEOTIDE SEQUENCE [LARGE SCALE GENOMIC DNA]</scope>
    <source>
        <strain evidence="3">cv. PA1801</strain>
    </source>
</reference>
<dbReference type="EMBL" id="SMMG02000007">
    <property type="protein sequence ID" value="KAA3465927.1"/>
    <property type="molecule type" value="Genomic_DNA"/>
</dbReference>
<evidence type="ECO:0000313" key="3">
    <source>
        <dbReference type="Proteomes" id="UP000325315"/>
    </source>
</evidence>
<sequence length="122" mass="14161">MERGVKHLCVGLSYTRRKSFDLNWFTRQRTRPKAALDKQNSYADLKQRDIEYQVGELVFLKVSPWRKVLRFGRKGKLSPSGNSWSSSLSVQVTKRNRQDTRCSPSVYAKEVSYKPILCSSSR</sequence>
<gene>
    <name evidence="2" type="ORF">EPI10_001060</name>
</gene>
<protein>
    <submittedName>
        <fullName evidence="2">Zinc finger and BTB domain-containing protein 11-like</fullName>
    </submittedName>
</protein>
<feature type="region of interest" description="Disordered" evidence="1">
    <location>
        <begin position="74"/>
        <end position="97"/>
    </location>
</feature>
<proteinExistence type="predicted"/>
<feature type="compositionally biased region" description="Low complexity" evidence="1">
    <location>
        <begin position="78"/>
        <end position="89"/>
    </location>
</feature>
<evidence type="ECO:0000256" key="1">
    <source>
        <dbReference type="SAM" id="MobiDB-lite"/>
    </source>
</evidence>
<keyword evidence="3" id="KW-1185">Reference proteome</keyword>
<evidence type="ECO:0000313" key="2">
    <source>
        <dbReference type="EMBL" id="KAA3465927.1"/>
    </source>
</evidence>
<dbReference type="Proteomes" id="UP000325315">
    <property type="component" value="Unassembled WGS sequence"/>
</dbReference>